<evidence type="ECO:0000256" key="5">
    <source>
        <dbReference type="ARBA" id="ARBA00038894"/>
    </source>
</evidence>
<dbReference type="Proteomes" id="UP000219439">
    <property type="component" value="Unassembled WGS sequence"/>
</dbReference>
<evidence type="ECO:0000256" key="4">
    <source>
        <dbReference type="ARBA" id="ARBA00038381"/>
    </source>
</evidence>
<dbReference type="CDD" id="cd03443">
    <property type="entry name" value="PaaI_thioesterase"/>
    <property type="match status" value="1"/>
</dbReference>
<dbReference type="Gene3D" id="3.10.129.10">
    <property type="entry name" value="Hotdog Thioesterase"/>
    <property type="match status" value="1"/>
</dbReference>
<keyword evidence="1" id="KW-0378">Hydrolase</keyword>
<protein>
    <recommendedName>
        <fullName evidence="6">Medium/long-chain acyl-CoA thioesterase YigI</fullName>
        <ecNumber evidence="5">3.1.2.20</ecNumber>
    </recommendedName>
</protein>
<proteinExistence type="inferred from homology"/>
<dbReference type="AlphaFoldDB" id="A0A285NFR9"/>
<comment type="catalytic activity">
    <reaction evidence="2">
        <text>a fatty acyl-CoA + H2O = a fatty acid + CoA + H(+)</text>
        <dbReference type="Rhea" id="RHEA:16781"/>
        <dbReference type="ChEBI" id="CHEBI:15377"/>
        <dbReference type="ChEBI" id="CHEBI:15378"/>
        <dbReference type="ChEBI" id="CHEBI:28868"/>
        <dbReference type="ChEBI" id="CHEBI:57287"/>
        <dbReference type="ChEBI" id="CHEBI:77636"/>
        <dbReference type="EC" id="3.1.2.20"/>
    </reaction>
</comment>
<evidence type="ECO:0000256" key="1">
    <source>
        <dbReference type="ARBA" id="ARBA00022801"/>
    </source>
</evidence>
<dbReference type="InterPro" id="IPR006683">
    <property type="entry name" value="Thioestr_dom"/>
</dbReference>
<evidence type="ECO:0000256" key="2">
    <source>
        <dbReference type="ARBA" id="ARBA00035880"/>
    </source>
</evidence>
<organism evidence="9 10">
    <name type="scientific">Cohaesibacter gelatinilyticus</name>
    <dbReference type="NCBI Taxonomy" id="372072"/>
    <lineage>
        <taxon>Bacteria</taxon>
        <taxon>Pseudomonadati</taxon>
        <taxon>Pseudomonadota</taxon>
        <taxon>Alphaproteobacteria</taxon>
        <taxon>Hyphomicrobiales</taxon>
        <taxon>Cohaesibacteraceae</taxon>
    </lineage>
</organism>
<dbReference type="SUPFAM" id="SSF54637">
    <property type="entry name" value="Thioesterase/thiol ester dehydrase-isomerase"/>
    <property type="match status" value="1"/>
</dbReference>
<evidence type="ECO:0000313" key="10">
    <source>
        <dbReference type="Proteomes" id="UP000219439"/>
    </source>
</evidence>
<dbReference type="InterPro" id="IPR029069">
    <property type="entry name" value="HotDog_dom_sf"/>
</dbReference>
<name>A0A285NFR9_9HYPH</name>
<accession>A0A285NFR9</accession>
<evidence type="ECO:0000256" key="6">
    <source>
        <dbReference type="ARBA" id="ARBA00040062"/>
    </source>
</evidence>
<dbReference type="EC" id="3.1.2.20" evidence="5"/>
<dbReference type="PANTHER" id="PTHR43240:SF20">
    <property type="entry name" value="MEDIUM_LONG-CHAIN ACYL-COA THIOESTERASE YIGI"/>
    <property type="match status" value="1"/>
</dbReference>
<dbReference type="InterPro" id="IPR003736">
    <property type="entry name" value="PAAI_dom"/>
</dbReference>
<evidence type="ECO:0000313" key="9">
    <source>
        <dbReference type="EMBL" id="SNZ08295.1"/>
    </source>
</evidence>
<gene>
    <name evidence="9" type="ORF">SAMN06265368_1551</name>
</gene>
<dbReference type="EMBL" id="OBEL01000001">
    <property type="protein sequence ID" value="SNZ08295.1"/>
    <property type="molecule type" value="Genomic_DNA"/>
</dbReference>
<comment type="similarity">
    <text evidence="4">Belongs to the YigI thioesterase family.</text>
</comment>
<dbReference type="NCBIfam" id="TIGR00369">
    <property type="entry name" value="unchar_dom_1"/>
    <property type="match status" value="1"/>
</dbReference>
<comment type="catalytic activity">
    <reaction evidence="3">
        <text>a long-chain fatty acyl-CoA + H2O = a long-chain fatty acid + CoA + H(+)</text>
        <dbReference type="Rhea" id="RHEA:67680"/>
        <dbReference type="ChEBI" id="CHEBI:15377"/>
        <dbReference type="ChEBI" id="CHEBI:15378"/>
        <dbReference type="ChEBI" id="CHEBI:57287"/>
        <dbReference type="ChEBI" id="CHEBI:57560"/>
        <dbReference type="ChEBI" id="CHEBI:83139"/>
    </reaction>
</comment>
<evidence type="ECO:0000256" key="3">
    <source>
        <dbReference type="ARBA" id="ARBA00036002"/>
    </source>
</evidence>
<dbReference type="PANTHER" id="PTHR43240">
    <property type="entry name" value="1,4-DIHYDROXY-2-NAPHTHOYL-COA THIOESTERASE 1"/>
    <property type="match status" value="1"/>
</dbReference>
<dbReference type="Pfam" id="PF03061">
    <property type="entry name" value="4HBT"/>
    <property type="match status" value="1"/>
</dbReference>
<dbReference type="OrthoDB" id="9806185at2"/>
<sequence>MVQFETRAENYQERVLSSFGKQSFLETLGGTITHLAPGEVDITLEAKKGLQQQHGFFHAGVTTSIMDSAAGYAAFSLFGAGDGVLTSEFKANLLNPARGEKLIAKGRVIKPGRTLTVCQGDVYSYLDGNEIHVATGLFTMVRAEGLEP</sequence>
<keyword evidence="10" id="KW-1185">Reference proteome</keyword>
<dbReference type="RefSeq" id="WP_097152698.1">
    <property type="nucleotide sequence ID" value="NZ_OBEL01000001.1"/>
</dbReference>
<feature type="domain" description="Thioesterase" evidence="8">
    <location>
        <begin position="54"/>
        <end position="124"/>
    </location>
</feature>
<evidence type="ECO:0000256" key="7">
    <source>
        <dbReference type="ARBA" id="ARBA00048062"/>
    </source>
</evidence>
<reference evidence="9 10" key="1">
    <citation type="submission" date="2017-09" db="EMBL/GenBank/DDBJ databases">
        <authorList>
            <person name="Ehlers B."/>
            <person name="Leendertz F.H."/>
        </authorList>
    </citation>
    <scope>NUCLEOTIDE SEQUENCE [LARGE SCALE GENOMIC DNA]</scope>
    <source>
        <strain evidence="9 10">DSM 18289</strain>
    </source>
</reference>
<comment type="catalytic activity">
    <reaction evidence="7">
        <text>a medium-chain fatty acyl-CoA + H2O = a medium-chain fatty acid + CoA + H(+)</text>
        <dbReference type="Rhea" id="RHEA:68184"/>
        <dbReference type="ChEBI" id="CHEBI:15377"/>
        <dbReference type="ChEBI" id="CHEBI:15378"/>
        <dbReference type="ChEBI" id="CHEBI:57287"/>
        <dbReference type="ChEBI" id="CHEBI:59558"/>
        <dbReference type="ChEBI" id="CHEBI:90546"/>
    </reaction>
</comment>
<dbReference type="GO" id="GO:0047617">
    <property type="term" value="F:fatty acyl-CoA hydrolase activity"/>
    <property type="evidence" value="ECO:0007669"/>
    <property type="project" value="UniProtKB-EC"/>
</dbReference>
<evidence type="ECO:0000259" key="8">
    <source>
        <dbReference type="Pfam" id="PF03061"/>
    </source>
</evidence>